<sequence>MTRNTTTPMHLTFRHRKLKLTEFRREEMMSYKVEAVKRETRIRSRRHEELQAKVQSIVAGVEERRAAKQASRSSSKNSSPASHSSRKSSRQKETPEKAPKTSPKLVVSSVNKAFEMVINNPATKAEPIKSSSRSSSTKSSPISATKSSPSPSKSSSIGSGDAKKRDNSMYRSLGKVGTLTKQKSYSSQHLDRVGASLDVNASSQSTGKTSSLSPKPSSLFPHPPVGRPPSRGGSMRQSSSTPDLRTIDMSVQAEDLRKPWPRRSMSPKGGRPQAPVKDESTPKLQRKNAKTDDSKLSSKSVVNSDGKKNGDKKTEPIIDKRKADIERKSNAEKSLVTLLQRRVKILW</sequence>
<accession>A0ABY7DI77</accession>
<organism evidence="2 3">
    <name type="scientific">Mya arenaria</name>
    <name type="common">Soft-shell clam</name>
    <dbReference type="NCBI Taxonomy" id="6604"/>
    <lineage>
        <taxon>Eukaryota</taxon>
        <taxon>Metazoa</taxon>
        <taxon>Spiralia</taxon>
        <taxon>Lophotrochozoa</taxon>
        <taxon>Mollusca</taxon>
        <taxon>Bivalvia</taxon>
        <taxon>Autobranchia</taxon>
        <taxon>Heteroconchia</taxon>
        <taxon>Euheterodonta</taxon>
        <taxon>Imparidentia</taxon>
        <taxon>Neoheterodontei</taxon>
        <taxon>Myida</taxon>
        <taxon>Myoidea</taxon>
        <taxon>Myidae</taxon>
        <taxon>Mya</taxon>
    </lineage>
</organism>
<evidence type="ECO:0000256" key="1">
    <source>
        <dbReference type="SAM" id="MobiDB-lite"/>
    </source>
</evidence>
<keyword evidence="3" id="KW-1185">Reference proteome</keyword>
<reference evidence="2" key="1">
    <citation type="submission" date="2022-11" db="EMBL/GenBank/DDBJ databases">
        <title>Centuries of genome instability and evolution in soft-shell clam transmissible cancer (bioRxiv).</title>
        <authorList>
            <person name="Hart S.F.M."/>
            <person name="Yonemitsu M.A."/>
            <person name="Giersch R.M."/>
            <person name="Beal B.F."/>
            <person name="Arriagada G."/>
            <person name="Davis B.W."/>
            <person name="Ostrander E.A."/>
            <person name="Goff S.P."/>
            <person name="Metzger M.J."/>
        </authorList>
    </citation>
    <scope>NUCLEOTIDE SEQUENCE</scope>
    <source>
        <strain evidence="2">MELC-2E11</strain>
        <tissue evidence="2">Siphon/mantle</tissue>
    </source>
</reference>
<evidence type="ECO:0000313" key="3">
    <source>
        <dbReference type="Proteomes" id="UP001164746"/>
    </source>
</evidence>
<protein>
    <submittedName>
        <fullName evidence="2">Uncharacterized protein</fullName>
    </submittedName>
</protein>
<dbReference type="EMBL" id="CP111013">
    <property type="protein sequence ID" value="WAQ96623.1"/>
    <property type="molecule type" value="Genomic_DNA"/>
</dbReference>
<dbReference type="Proteomes" id="UP001164746">
    <property type="component" value="Chromosome 2"/>
</dbReference>
<feature type="compositionally biased region" description="Low complexity" evidence="1">
    <location>
        <begin position="228"/>
        <end position="240"/>
    </location>
</feature>
<gene>
    <name evidence="2" type="ORF">MAR_029313</name>
</gene>
<feature type="region of interest" description="Disordered" evidence="1">
    <location>
        <begin position="50"/>
        <end position="107"/>
    </location>
</feature>
<name>A0ABY7DI77_MYAAR</name>
<evidence type="ECO:0000313" key="2">
    <source>
        <dbReference type="EMBL" id="WAQ96623.1"/>
    </source>
</evidence>
<feature type="region of interest" description="Disordered" evidence="1">
    <location>
        <begin position="124"/>
        <end position="319"/>
    </location>
</feature>
<feature type="compositionally biased region" description="Low complexity" evidence="1">
    <location>
        <begin position="202"/>
        <end position="220"/>
    </location>
</feature>
<feature type="compositionally biased region" description="Basic and acidic residues" evidence="1">
    <location>
        <begin position="305"/>
        <end position="319"/>
    </location>
</feature>
<feature type="compositionally biased region" description="Low complexity" evidence="1">
    <location>
        <begin position="68"/>
        <end position="83"/>
    </location>
</feature>
<feature type="compositionally biased region" description="Low complexity" evidence="1">
    <location>
        <begin position="128"/>
        <end position="159"/>
    </location>
</feature>
<feature type="compositionally biased region" description="Polar residues" evidence="1">
    <location>
        <begin position="179"/>
        <end position="188"/>
    </location>
</feature>
<feature type="compositionally biased region" description="Basic and acidic residues" evidence="1">
    <location>
        <begin position="90"/>
        <end position="99"/>
    </location>
</feature>
<proteinExistence type="predicted"/>